<dbReference type="EMBL" id="AAVO02000007">
    <property type="protein sequence ID" value="EDM87406.1"/>
    <property type="molecule type" value="Genomic_DNA"/>
</dbReference>
<name>A5ZSJ4_9FIRM</name>
<reference evidence="1 2" key="1">
    <citation type="submission" date="2007-03" db="EMBL/GenBank/DDBJ databases">
        <authorList>
            <person name="Fulton L."/>
            <person name="Clifton S."/>
            <person name="Fulton B."/>
            <person name="Xu J."/>
            <person name="Minx P."/>
            <person name="Pepin K.H."/>
            <person name="Johnson M."/>
            <person name="Thiruvilangam P."/>
            <person name="Bhonagiri V."/>
            <person name="Nash W.E."/>
            <person name="Mardis E.R."/>
            <person name="Wilson R.K."/>
        </authorList>
    </citation>
    <scope>NUCLEOTIDE SEQUENCE [LARGE SCALE GENOMIC DNA]</scope>
    <source>
        <strain evidence="1 2">ATCC 29174</strain>
    </source>
</reference>
<dbReference type="Proteomes" id="UP000006002">
    <property type="component" value="Unassembled WGS sequence"/>
</dbReference>
<evidence type="ECO:0000313" key="2">
    <source>
        <dbReference type="Proteomes" id="UP000006002"/>
    </source>
</evidence>
<sequence>MYEAFLLVLESNQTEMTGLNLNCQMAVNSCKEGRNKWESIR</sequence>
<dbReference type="AlphaFoldDB" id="A5ZSJ4"/>
<comment type="caution">
    <text evidence="1">The sequence shown here is derived from an EMBL/GenBank/DDBJ whole genome shotgun (WGS) entry which is preliminary data.</text>
</comment>
<gene>
    <name evidence="1" type="ORF">RUMOBE_01972</name>
</gene>
<reference evidence="1 2" key="2">
    <citation type="submission" date="2007-04" db="EMBL/GenBank/DDBJ databases">
        <title>Draft genome sequence of Ruminococcus obeum (ATCC 29174).</title>
        <authorList>
            <person name="Sudarsanam P."/>
            <person name="Ley R."/>
            <person name="Guruge J."/>
            <person name="Turnbaugh P.J."/>
            <person name="Mahowald M."/>
            <person name="Liep D."/>
            <person name="Gordon J."/>
        </authorList>
    </citation>
    <scope>NUCLEOTIDE SEQUENCE [LARGE SCALE GENOMIC DNA]</scope>
    <source>
        <strain evidence="1 2">ATCC 29174</strain>
    </source>
</reference>
<evidence type="ECO:0000313" key="1">
    <source>
        <dbReference type="EMBL" id="EDM87406.1"/>
    </source>
</evidence>
<dbReference type="HOGENOM" id="CLU_3266495_0_0_9"/>
<protein>
    <submittedName>
        <fullName evidence="1">Uncharacterized protein</fullName>
    </submittedName>
</protein>
<organism evidence="1 2">
    <name type="scientific">Blautia obeum ATCC 29174</name>
    <dbReference type="NCBI Taxonomy" id="411459"/>
    <lineage>
        <taxon>Bacteria</taxon>
        <taxon>Bacillati</taxon>
        <taxon>Bacillota</taxon>
        <taxon>Clostridia</taxon>
        <taxon>Lachnospirales</taxon>
        <taxon>Lachnospiraceae</taxon>
        <taxon>Blautia</taxon>
    </lineage>
</organism>
<accession>A5ZSJ4</accession>
<proteinExistence type="predicted"/>